<proteinExistence type="predicted"/>
<dbReference type="InterPro" id="IPR010982">
    <property type="entry name" value="Lambda_DNA-bd_dom_sf"/>
</dbReference>
<organism evidence="2 4">
    <name type="scientific">Bacillus thuringiensis</name>
    <dbReference type="NCBI Taxonomy" id="1428"/>
    <lineage>
        <taxon>Bacteria</taxon>
        <taxon>Bacillati</taxon>
        <taxon>Bacillota</taxon>
        <taxon>Bacilli</taxon>
        <taxon>Bacillales</taxon>
        <taxon>Bacillaceae</taxon>
        <taxon>Bacillus</taxon>
        <taxon>Bacillus cereus group</taxon>
    </lineage>
</organism>
<dbReference type="EMBL" id="LDER01000370">
    <property type="protein sequence ID" value="RVU60744.1"/>
    <property type="molecule type" value="Genomic_DNA"/>
</dbReference>
<sequence>MPWFKKPRSKLGKFIDKHELKQVDIAKNSGLRESTISRLANIDSVSPSMKTANKVLKALKKLTGKNVNHTDFWM</sequence>
<dbReference type="GO" id="GO:0003677">
    <property type="term" value="F:DNA binding"/>
    <property type="evidence" value="ECO:0007669"/>
    <property type="project" value="InterPro"/>
</dbReference>
<dbReference type="Gene3D" id="1.10.260.40">
    <property type="entry name" value="lambda repressor-like DNA-binding domains"/>
    <property type="match status" value="1"/>
</dbReference>
<evidence type="ECO:0000313" key="1">
    <source>
        <dbReference type="EMBL" id="ANS51891.1"/>
    </source>
</evidence>
<accession>A0A1B1LGJ9</accession>
<evidence type="ECO:0000313" key="4">
    <source>
        <dbReference type="Proteomes" id="UP000286687"/>
    </source>
</evidence>
<keyword evidence="1" id="KW-0614">Plasmid</keyword>
<reference evidence="2 4" key="2">
    <citation type="submission" date="2018-01" db="EMBL/GenBank/DDBJ databases">
        <title>Complete genome sequence of G25-42.</title>
        <authorList>
            <person name="Zheng Z."/>
            <person name="Sun M."/>
        </authorList>
    </citation>
    <scope>NUCLEOTIDE SEQUENCE [LARGE SCALE GENOMIC DNA]</scope>
    <source>
        <strain evidence="2 4">G25-42</strain>
    </source>
</reference>
<dbReference type="CDD" id="cd00093">
    <property type="entry name" value="HTH_XRE"/>
    <property type="match status" value="1"/>
</dbReference>
<dbReference type="SUPFAM" id="SSF47413">
    <property type="entry name" value="lambda repressor-like DNA-binding domains"/>
    <property type="match status" value="1"/>
</dbReference>
<evidence type="ECO:0000313" key="3">
    <source>
        <dbReference type="Proteomes" id="UP000092743"/>
    </source>
</evidence>
<dbReference type="Proteomes" id="UP000286687">
    <property type="component" value="Unassembled WGS sequence"/>
</dbReference>
<reference evidence="1 3" key="1">
    <citation type="submission" date="2016-04" db="EMBL/GenBank/DDBJ databases">
        <title>High quality genome of the nematocidal Bacillus thuringiensis MYBT18246.</title>
        <authorList>
            <person name="Hollensteiner J."/>
            <person name="Poehlein A."/>
            <person name="Sproeer C."/>
            <person name="Bunk B."/>
            <person name="Rosenstiel P."/>
            <person name="Schulenburg H."/>
            <person name="Liesegang H."/>
        </authorList>
    </citation>
    <scope>NUCLEOTIDE SEQUENCE [LARGE SCALE GENOMIC DNA]</scope>
    <source>
        <strain evidence="1 3">MYBT18246</strain>
        <plasmid evidence="1 3">p142098</plasmid>
    </source>
</reference>
<dbReference type="Proteomes" id="UP000092743">
    <property type="component" value="Plasmid p142098"/>
</dbReference>
<dbReference type="RefSeq" id="WP_065486450.1">
    <property type="nucleotide sequence ID" value="NZ_CP015352.1"/>
</dbReference>
<dbReference type="InterPro" id="IPR001387">
    <property type="entry name" value="Cro/C1-type_HTH"/>
</dbReference>
<evidence type="ECO:0000313" key="2">
    <source>
        <dbReference type="EMBL" id="RVU60744.1"/>
    </source>
</evidence>
<geneLocation type="plasmid" evidence="1 3">
    <name>p142098</name>
</geneLocation>
<dbReference type="AlphaFoldDB" id="A0A1B1LGJ9"/>
<protein>
    <submittedName>
        <fullName evidence="2">Transcriptional regulator</fullName>
    </submittedName>
</protein>
<name>A0A1B1LGJ9_BACTU</name>
<gene>
    <name evidence="2" type="ORF">BM74_29725</name>
    <name evidence="1" type="ORF">BT246_65990</name>
</gene>
<dbReference type="EMBL" id="CP015352">
    <property type="protein sequence ID" value="ANS51891.1"/>
    <property type="molecule type" value="Genomic_DNA"/>
</dbReference>